<gene>
    <name evidence="3" type="ORF">SAMN04489742_0795</name>
</gene>
<sequence>MTDPDNQTHPGAPAPAADAAPAAHGFWHGRSGIVIAVVLAAFSTYLLVGIFDMDVPSGAAFPGPTFFPVLIVAAGYLLSVLLAVFTIKNPDPPKPPHYEFEEDLDPDVRAAAEKAAARKYATYSDWSSVVVAIGSFLLFALLMEPLGWIIAAAVLFWGMARAMGSRRPLFDISLALVVASLIQLAFGAALGLNLPAGILGGVF</sequence>
<dbReference type="AlphaFoldDB" id="A0A1H1A7V8"/>
<feature type="domain" description="DUF1468" evidence="2">
    <location>
        <begin position="34"/>
        <end position="195"/>
    </location>
</feature>
<name>A0A1H1A7V8_9MICC</name>
<dbReference type="Pfam" id="PF07331">
    <property type="entry name" value="TctB"/>
    <property type="match status" value="1"/>
</dbReference>
<organism evidence="3 4">
    <name type="scientific">Crystallibacter crystallopoietes</name>
    <dbReference type="NCBI Taxonomy" id="37928"/>
    <lineage>
        <taxon>Bacteria</taxon>
        <taxon>Bacillati</taxon>
        <taxon>Actinomycetota</taxon>
        <taxon>Actinomycetes</taxon>
        <taxon>Micrococcales</taxon>
        <taxon>Micrococcaceae</taxon>
        <taxon>Crystallibacter</taxon>
    </lineage>
</organism>
<dbReference type="InterPro" id="IPR009936">
    <property type="entry name" value="DUF1468"/>
</dbReference>
<feature type="transmembrane region" description="Helical" evidence="1">
    <location>
        <begin position="33"/>
        <end position="53"/>
    </location>
</feature>
<keyword evidence="4" id="KW-1185">Reference proteome</keyword>
<feature type="transmembrane region" description="Helical" evidence="1">
    <location>
        <begin position="129"/>
        <end position="157"/>
    </location>
</feature>
<feature type="transmembrane region" description="Helical" evidence="1">
    <location>
        <begin position="169"/>
        <end position="192"/>
    </location>
</feature>
<dbReference type="STRING" id="37928.SAMN04489742_0795"/>
<evidence type="ECO:0000256" key="1">
    <source>
        <dbReference type="SAM" id="Phobius"/>
    </source>
</evidence>
<protein>
    <submittedName>
        <fullName evidence="3">Putative tricarboxylic transport membrane protein</fullName>
    </submittedName>
</protein>
<dbReference type="RefSeq" id="WP_074699320.1">
    <property type="nucleotide sequence ID" value="NZ_CP018863.1"/>
</dbReference>
<dbReference type="Proteomes" id="UP000181917">
    <property type="component" value="Unassembled WGS sequence"/>
</dbReference>
<feature type="transmembrane region" description="Helical" evidence="1">
    <location>
        <begin position="65"/>
        <end position="87"/>
    </location>
</feature>
<dbReference type="KEGG" id="acry:AC20117_13350"/>
<accession>A0A1H1A7V8</accession>
<reference evidence="3 4" key="1">
    <citation type="submission" date="2016-10" db="EMBL/GenBank/DDBJ databases">
        <authorList>
            <person name="de Groot N.N."/>
        </authorList>
    </citation>
    <scope>NUCLEOTIDE SEQUENCE [LARGE SCALE GENOMIC DNA]</scope>
    <source>
        <strain evidence="3 4">DSM 20117</strain>
    </source>
</reference>
<dbReference type="EMBL" id="FNKH01000002">
    <property type="protein sequence ID" value="SDQ35670.1"/>
    <property type="molecule type" value="Genomic_DNA"/>
</dbReference>
<keyword evidence="1" id="KW-0472">Membrane</keyword>
<keyword evidence="1" id="KW-1133">Transmembrane helix</keyword>
<evidence type="ECO:0000259" key="2">
    <source>
        <dbReference type="Pfam" id="PF07331"/>
    </source>
</evidence>
<proteinExistence type="predicted"/>
<keyword evidence="1" id="KW-0812">Transmembrane</keyword>
<evidence type="ECO:0000313" key="4">
    <source>
        <dbReference type="Proteomes" id="UP000181917"/>
    </source>
</evidence>
<evidence type="ECO:0000313" key="3">
    <source>
        <dbReference type="EMBL" id="SDQ35670.1"/>
    </source>
</evidence>